<name>A0A2U2RPG0_9MICO</name>
<dbReference type="OrthoDB" id="974105at2"/>
<dbReference type="PANTHER" id="PTHR42698:SF1">
    <property type="entry name" value="GTPASE ERA, MITOCHONDRIAL"/>
    <property type="match status" value="1"/>
</dbReference>
<organism evidence="4 5">
    <name type="scientific">Brachybacterium endophyticum</name>
    <dbReference type="NCBI Taxonomy" id="2182385"/>
    <lineage>
        <taxon>Bacteria</taxon>
        <taxon>Bacillati</taxon>
        <taxon>Actinomycetota</taxon>
        <taxon>Actinomycetes</taxon>
        <taxon>Micrococcales</taxon>
        <taxon>Dermabacteraceae</taxon>
        <taxon>Brachybacterium</taxon>
    </lineage>
</organism>
<keyword evidence="5" id="KW-1185">Reference proteome</keyword>
<proteinExistence type="predicted"/>
<reference evidence="4 5" key="1">
    <citation type="submission" date="2018-05" db="EMBL/GenBank/DDBJ databases">
        <title>Brachybacterium sp. M1HQ-2T, whole genome shotgun sequence.</title>
        <authorList>
            <person name="Tuo L."/>
        </authorList>
    </citation>
    <scope>NUCLEOTIDE SEQUENCE [LARGE SCALE GENOMIC DNA]</scope>
    <source>
        <strain evidence="4 5">M1HQ-2</strain>
    </source>
</reference>
<dbReference type="InterPro" id="IPR005662">
    <property type="entry name" value="GTPase_Era-like"/>
</dbReference>
<accession>A0A2U2RPG0</accession>
<evidence type="ECO:0000313" key="4">
    <source>
        <dbReference type="EMBL" id="PWH07740.1"/>
    </source>
</evidence>
<dbReference type="GO" id="GO:0043024">
    <property type="term" value="F:ribosomal small subunit binding"/>
    <property type="evidence" value="ECO:0007669"/>
    <property type="project" value="TreeGrafter"/>
</dbReference>
<evidence type="ECO:0000313" key="5">
    <source>
        <dbReference type="Proteomes" id="UP000245590"/>
    </source>
</evidence>
<feature type="domain" description="G" evidence="3">
    <location>
        <begin position="54"/>
        <end position="173"/>
    </location>
</feature>
<feature type="region of interest" description="Disordered" evidence="1">
    <location>
        <begin position="339"/>
        <end position="372"/>
    </location>
</feature>
<evidence type="ECO:0000259" key="3">
    <source>
        <dbReference type="Pfam" id="PF01926"/>
    </source>
</evidence>
<dbReference type="GO" id="GO:0005829">
    <property type="term" value="C:cytosol"/>
    <property type="evidence" value="ECO:0007669"/>
    <property type="project" value="TreeGrafter"/>
</dbReference>
<dbReference type="GO" id="GO:0019843">
    <property type="term" value="F:rRNA binding"/>
    <property type="evidence" value="ECO:0007669"/>
    <property type="project" value="TreeGrafter"/>
</dbReference>
<dbReference type="RefSeq" id="WP_109274627.1">
    <property type="nucleotide sequence ID" value="NZ_QFKX01000001.1"/>
</dbReference>
<keyword evidence="2" id="KW-0472">Membrane</keyword>
<dbReference type="PANTHER" id="PTHR42698">
    <property type="entry name" value="GTPASE ERA"/>
    <property type="match status" value="1"/>
</dbReference>
<keyword evidence="2" id="KW-0812">Transmembrane</keyword>
<dbReference type="InterPro" id="IPR027417">
    <property type="entry name" value="P-loop_NTPase"/>
</dbReference>
<feature type="transmembrane region" description="Helical" evidence="2">
    <location>
        <begin position="485"/>
        <end position="508"/>
    </location>
</feature>
<feature type="transmembrane region" description="Helical" evidence="2">
    <location>
        <begin position="441"/>
        <end position="465"/>
    </location>
</feature>
<dbReference type="GO" id="GO:0005525">
    <property type="term" value="F:GTP binding"/>
    <property type="evidence" value="ECO:0007669"/>
    <property type="project" value="InterPro"/>
</dbReference>
<dbReference type="InterPro" id="IPR006073">
    <property type="entry name" value="GTP-bd"/>
</dbReference>
<dbReference type="Gene3D" id="3.40.50.300">
    <property type="entry name" value="P-loop containing nucleotide triphosphate hydrolases"/>
    <property type="match status" value="1"/>
</dbReference>
<dbReference type="EMBL" id="QFKX01000001">
    <property type="protein sequence ID" value="PWH07740.1"/>
    <property type="molecule type" value="Genomic_DNA"/>
</dbReference>
<evidence type="ECO:0000256" key="1">
    <source>
        <dbReference type="SAM" id="MobiDB-lite"/>
    </source>
</evidence>
<dbReference type="Pfam" id="PF01926">
    <property type="entry name" value="MMR_HSR1"/>
    <property type="match status" value="1"/>
</dbReference>
<protein>
    <recommendedName>
        <fullName evidence="3">G domain-containing protein</fullName>
    </recommendedName>
</protein>
<dbReference type="AlphaFoldDB" id="A0A2U2RPG0"/>
<sequence>MRRRRIPVSERRDALERARADLADIAPAAALERADAVLERIDARSALSAEHVVVGFFGATGSGKSSLVNALVGQEISPAAVRRPTTSTPHAAVVGGMGADALLDWLEVPDRHELTGGPLVAAGTGRRGQSPPGLVLLDLPDLDSVQGDHRAVAERMTGMVDVLVWVTDPQKYADRVLHRDFVEPFAGHDAVTLVLLNQIDTVREDERGALRASLTDLMRRDGLEAAPVLTVSAESGEGLDELRTRLVDLARAQEAVAERQRADLTGAADALRDSADPGGLPERVDAASEKQLCTALEGAARVEPVVQAVGRAYRHRADARSGWPVVRWIRRVRPDPLGRLHLGGSGPAGRRGEREDGAAASARSSLPAPDAASAARASEGMRAFADTLSHRGSDPWRADLRRAARAREDELPDALDQAVVGADLSRRTRGWWWPVLDVLQWLALAAWVVGLGWLALNAVLGFFQIPAPPMPMIRELWVPIPLPTALVAVGIGAGILLALLGGAVAALVSRLHAARARRLLRGRVRDVARDLVIAPVDARLEAAQRSATDLAAAGGDATSRRV</sequence>
<evidence type="ECO:0000256" key="2">
    <source>
        <dbReference type="SAM" id="Phobius"/>
    </source>
</evidence>
<feature type="compositionally biased region" description="Low complexity" evidence="1">
    <location>
        <begin position="358"/>
        <end position="372"/>
    </location>
</feature>
<dbReference type="GO" id="GO:0000028">
    <property type="term" value="P:ribosomal small subunit assembly"/>
    <property type="evidence" value="ECO:0007669"/>
    <property type="project" value="TreeGrafter"/>
</dbReference>
<dbReference type="Proteomes" id="UP000245590">
    <property type="component" value="Unassembled WGS sequence"/>
</dbReference>
<gene>
    <name evidence="4" type="ORF">DEO23_03765</name>
</gene>
<comment type="caution">
    <text evidence="4">The sequence shown here is derived from an EMBL/GenBank/DDBJ whole genome shotgun (WGS) entry which is preliminary data.</text>
</comment>
<dbReference type="SUPFAM" id="SSF52540">
    <property type="entry name" value="P-loop containing nucleoside triphosphate hydrolases"/>
    <property type="match status" value="1"/>
</dbReference>
<keyword evidence="2" id="KW-1133">Transmembrane helix</keyword>